<evidence type="ECO:0000313" key="3">
    <source>
        <dbReference type="Proteomes" id="UP000596929"/>
    </source>
</evidence>
<accession>A0ABR7DJG8</accession>
<evidence type="ECO:0008006" key="4">
    <source>
        <dbReference type="Google" id="ProtNLM"/>
    </source>
</evidence>
<dbReference type="Proteomes" id="UP000596929">
    <property type="component" value="Unassembled WGS sequence"/>
</dbReference>
<gene>
    <name evidence="2" type="ORF">H8S20_19300</name>
</gene>
<proteinExistence type="predicted"/>
<name>A0ABR7DJG8_9CLOT</name>
<sequence length="67" mass="7506">MSKHSNCKCHNEDKHDSTSNCTCGCYEAEKSAVNNQWASPASVKSSVYDNCKCNKKQEKTATNNQWC</sequence>
<keyword evidence="3" id="KW-1185">Reference proteome</keyword>
<dbReference type="RefSeq" id="WP_032117109.1">
    <property type="nucleotide sequence ID" value="NZ_JACOOO010000047.1"/>
</dbReference>
<evidence type="ECO:0000313" key="2">
    <source>
        <dbReference type="EMBL" id="MBC5630978.1"/>
    </source>
</evidence>
<evidence type="ECO:0000256" key="1">
    <source>
        <dbReference type="SAM" id="MobiDB-lite"/>
    </source>
</evidence>
<organism evidence="2 3">
    <name type="scientific">Clostridium hominis</name>
    <dbReference type="NCBI Taxonomy" id="2763036"/>
    <lineage>
        <taxon>Bacteria</taxon>
        <taxon>Bacillati</taxon>
        <taxon>Bacillota</taxon>
        <taxon>Clostridia</taxon>
        <taxon>Eubacteriales</taxon>
        <taxon>Clostridiaceae</taxon>
        <taxon>Clostridium</taxon>
    </lineage>
</organism>
<feature type="region of interest" description="Disordered" evidence="1">
    <location>
        <begin position="1"/>
        <end position="20"/>
    </location>
</feature>
<dbReference type="EMBL" id="JACOOO010000047">
    <property type="protein sequence ID" value="MBC5630978.1"/>
    <property type="molecule type" value="Genomic_DNA"/>
</dbReference>
<comment type="caution">
    <text evidence="2">The sequence shown here is derived from an EMBL/GenBank/DDBJ whole genome shotgun (WGS) entry which is preliminary data.</text>
</comment>
<reference evidence="2 3" key="1">
    <citation type="submission" date="2020-08" db="EMBL/GenBank/DDBJ databases">
        <title>Genome public.</title>
        <authorList>
            <person name="Liu C."/>
            <person name="Sun Q."/>
        </authorList>
    </citation>
    <scope>NUCLEOTIDE SEQUENCE [LARGE SCALE GENOMIC DNA]</scope>
    <source>
        <strain evidence="2 3">NSJ-6</strain>
    </source>
</reference>
<protein>
    <recommendedName>
        <fullName evidence="4">DUF1540 domain-containing protein</fullName>
    </recommendedName>
</protein>